<sequence>MAFKDSESRSKLTIGECEGSSRLKQYGDYFDPTRLVPEAISSKPSKELERPEKKLR</sequence>
<proteinExistence type="predicted"/>
<keyword evidence="4" id="KW-1185">Reference proteome</keyword>
<accession>A0A6N3T702</accession>
<name>A0A6N3T702_9PROT</name>
<dbReference type="Proteomes" id="UP000032673">
    <property type="component" value="Unassembled WGS sequence"/>
</dbReference>
<dbReference type="Proteomes" id="UP000321104">
    <property type="component" value="Unassembled WGS sequence"/>
</dbReference>
<dbReference type="EMBL" id="BAMW01000050">
    <property type="protein sequence ID" value="GAN64138.1"/>
    <property type="molecule type" value="Genomic_DNA"/>
</dbReference>
<evidence type="ECO:0000313" key="4">
    <source>
        <dbReference type="Proteomes" id="UP000032673"/>
    </source>
</evidence>
<evidence type="ECO:0000313" key="3">
    <source>
        <dbReference type="EMBL" id="GEN03724.1"/>
    </source>
</evidence>
<reference evidence="3 5" key="2">
    <citation type="submission" date="2019-07" db="EMBL/GenBank/DDBJ databases">
        <title>Whole genome shotgun sequence of Acetobacter indonesiensis NBRC 16471.</title>
        <authorList>
            <person name="Hosoyama A."/>
            <person name="Uohara A."/>
            <person name="Ohji S."/>
            <person name="Ichikawa N."/>
        </authorList>
    </citation>
    <scope>NUCLEOTIDE SEQUENCE [LARGE SCALE GENOMIC DNA]</scope>
    <source>
        <strain evidence="3 5">NBRC 16471</strain>
    </source>
</reference>
<protein>
    <submittedName>
        <fullName evidence="3">Uncharacterized protein</fullName>
    </submittedName>
</protein>
<evidence type="ECO:0000313" key="2">
    <source>
        <dbReference type="EMBL" id="GAN64138.1"/>
    </source>
</evidence>
<reference evidence="2 4" key="1">
    <citation type="submission" date="2012-11" db="EMBL/GenBank/DDBJ databases">
        <title>Whole genome sequence of Acetobacter indonesiensis 5H-1.</title>
        <authorList>
            <person name="Azuma Y."/>
            <person name="Higashiura N."/>
            <person name="Hirakawa H."/>
            <person name="Matsushita K."/>
        </authorList>
    </citation>
    <scope>NUCLEOTIDE SEQUENCE [LARGE SCALE GENOMIC DNA]</scope>
    <source>
        <strain evidence="2 4">5H-1</strain>
    </source>
</reference>
<evidence type="ECO:0000256" key="1">
    <source>
        <dbReference type="SAM" id="MobiDB-lite"/>
    </source>
</evidence>
<evidence type="ECO:0000313" key="5">
    <source>
        <dbReference type="Proteomes" id="UP000321104"/>
    </source>
</evidence>
<organism evidence="3 5">
    <name type="scientific">Acetobacter indonesiensis</name>
    <dbReference type="NCBI Taxonomy" id="104101"/>
    <lineage>
        <taxon>Bacteria</taxon>
        <taxon>Pseudomonadati</taxon>
        <taxon>Pseudomonadota</taxon>
        <taxon>Alphaproteobacteria</taxon>
        <taxon>Acetobacterales</taxon>
        <taxon>Acetobacteraceae</taxon>
        <taxon>Acetobacter</taxon>
    </lineage>
</organism>
<dbReference type="EMBL" id="BJXQ01000009">
    <property type="protein sequence ID" value="GEN03724.1"/>
    <property type="molecule type" value="Genomic_DNA"/>
</dbReference>
<feature type="region of interest" description="Disordered" evidence="1">
    <location>
        <begin position="35"/>
        <end position="56"/>
    </location>
</feature>
<dbReference type="AlphaFoldDB" id="A0A6N3T702"/>
<feature type="compositionally biased region" description="Basic and acidic residues" evidence="1">
    <location>
        <begin position="44"/>
        <end position="56"/>
    </location>
</feature>
<gene>
    <name evidence="2" type="ORF">Abin_053_107</name>
    <name evidence="3" type="ORF">AIN02nite_17490</name>
</gene>
<comment type="caution">
    <text evidence="3">The sequence shown here is derived from an EMBL/GenBank/DDBJ whole genome shotgun (WGS) entry which is preliminary data.</text>
</comment>